<dbReference type="EMBL" id="JAINUF010000016">
    <property type="protein sequence ID" value="KAJ8340186.1"/>
    <property type="molecule type" value="Genomic_DNA"/>
</dbReference>
<sequence>MATSSIGVSQQCPGISHGTARNGTKPLLPPYANTWCALATPRGTAARHRPSVKGAARARPAFTPGELRQAARHRQQQAS</sequence>
<feature type="compositionally biased region" description="Polar residues" evidence="1">
    <location>
        <begin position="1"/>
        <end position="13"/>
    </location>
</feature>
<evidence type="ECO:0000313" key="2">
    <source>
        <dbReference type="EMBL" id="KAJ8340186.1"/>
    </source>
</evidence>
<dbReference type="Proteomes" id="UP001152622">
    <property type="component" value="Chromosome 16"/>
</dbReference>
<feature type="compositionally biased region" description="Basic residues" evidence="1">
    <location>
        <begin position="70"/>
        <end position="79"/>
    </location>
</feature>
<accession>A0A9Q1IHW2</accession>
<proteinExistence type="predicted"/>
<gene>
    <name evidence="2" type="ORF">SKAU_G00348190</name>
</gene>
<reference evidence="2" key="1">
    <citation type="journal article" date="2023" name="Science">
        <title>Genome structures resolve the early diversification of teleost fishes.</title>
        <authorList>
            <person name="Parey E."/>
            <person name="Louis A."/>
            <person name="Montfort J."/>
            <person name="Bouchez O."/>
            <person name="Roques C."/>
            <person name="Iampietro C."/>
            <person name="Lluch J."/>
            <person name="Castinel A."/>
            <person name="Donnadieu C."/>
            <person name="Desvignes T."/>
            <person name="Floi Bucao C."/>
            <person name="Jouanno E."/>
            <person name="Wen M."/>
            <person name="Mejri S."/>
            <person name="Dirks R."/>
            <person name="Jansen H."/>
            <person name="Henkel C."/>
            <person name="Chen W.J."/>
            <person name="Zahm M."/>
            <person name="Cabau C."/>
            <person name="Klopp C."/>
            <person name="Thompson A.W."/>
            <person name="Robinson-Rechavi M."/>
            <person name="Braasch I."/>
            <person name="Lecointre G."/>
            <person name="Bobe J."/>
            <person name="Postlethwait J.H."/>
            <person name="Berthelot C."/>
            <person name="Roest Crollius H."/>
            <person name="Guiguen Y."/>
        </authorList>
    </citation>
    <scope>NUCLEOTIDE SEQUENCE</scope>
    <source>
        <strain evidence="2">WJC10195</strain>
    </source>
</reference>
<name>A0A9Q1IHW2_SYNKA</name>
<feature type="region of interest" description="Disordered" evidence="1">
    <location>
        <begin position="43"/>
        <end position="79"/>
    </location>
</feature>
<organism evidence="2 3">
    <name type="scientific">Synaphobranchus kaupii</name>
    <name type="common">Kaup's arrowtooth eel</name>
    <dbReference type="NCBI Taxonomy" id="118154"/>
    <lineage>
        <taxon>Eukaryota</taxon>
        <taxon>Metazoa</taxon>
        <taxon>Chordata</taxon>
        <taxon>Craniata</taxon>
        <taxon>Vertebrata</taxon>
        <taxon>Euteleostomi</taxon>
        <taxon>Actinopterygii</taxon>
        <taxon>Neopterygii</taxon>
        <taxon>Teleostei</taxon>
        <taxon>Anguilliformes</taxon>
        <taxon>Synaphobranchidae</taxon>
        <taxon>Synaphobranchus</taxon>
    </lineage>
</organism>
<protein>
    <submittedName>
        <fullName evidence="2">Uncharacterized protein</fullName>
    </submittedName>
</protein>
<comment type="caution">
    <text evidence="2">The sequence shown here is derived from an EMBL/GenBank/DDBJ whole genome shotgun (WGS) entry which is preliminary data.</text>
</comment>
<keyword evidence="3" id="KW-1185">Reference proteome</keyword>
<feature type="region of interest" description="Disordered" evidence="1">
    <location>
        <begin position="1"/>
        <end position="27"/>
    </location>
</feature>
<dbReference type="AlphaFoldDB" id="A0A9Q1IHW2"/>
<evidence type="ECO:0000313" key="3">
    <source>
        <dbReference type="Proteomes" id="UP001152622"/>
    </source>
</evidence>
<evidence type="ECO:0000256" key="1">
    <source>
        <dbReference type="SAM" id="MobiDB-lite"/>
    </source>
</evidence>